<keyword evidence="4" id="KW-0418">Kinase</keyword>
<name>A0A0D3JUD2_EMIH1</name>
<reference evidence="7" key="2">
    <citation type="submission" date="2024-10" db="UniProtKB">
        <authorList>
            <consortium name="EnsemblProtists"/>
        </authorList>
    </citation>
    <scope>IDENTIFICATION</scope>
</reference>
<reference evidence="8" key="1">
    <citation type="journal article" date="2013" name="Nature">
        <title>Pan genome of the phytoplankton Emiliania underpins its global distribution.</title>
        <authorList>
            <person name="Read B.A."/>
            <person name="Kegel J."/>
            <person name="Klute M.J."/>
            <person name="Kuo A."/>
            <person name="Lefebvre S.C."/>
            <person name="Maumus F."/>
            <person name="Mayer C."/>
            <person name="Miller J."/>
            <person name="Monier A."/>
            <person name="Salamov A."/>
            <person name="Young J."/>
            <person name="Aguilar M."/>
            <person name="Claverie J.M."/>
            <person name="Frickenhaus S."/>
            <person name="Gonzalez K."/>
            <person name="Herman E.K."/>
            <person name="Lin Y.C."/>
            <person name="Napier J."/>
            <person name="Ogata H."/>
            <person name="Sarno A.F."/>
            <person name="Shmutz J."/>
            <person name="Schroeder D."/>
            <person name="de Vargas C."/>
            <person name="Verret F."/>
            <person name="von Dassow P."/>
            <person name="Valentin K."/>
            <person name="Van de Peer Y."/>
            <person name="Wheeler G."/>
            <person name="Dacks J.B."/>
            <person name="Delwiche C.F."/>
            <person name="Dyhrman S.T."/>
            <person name="Glockner G."/>
            <person name="John U."/>
            <person name="Richards T."/>
            <person name="Worden A.Z."/>
            <person name="Zhang X."/>
            <person name="Grigoriev I.V."/>
            <person name="Allen A.E."/>
            <person name="Bidle K."/>
            <person name="Borodovsky M."/>
            <person name="Bowler C."/>
            <person name="Brownlee C."/>
            <person name="Cock J.M."/>
            <person name="Elias M."/>
            <person name="Gladyshev V.N."/>
            <person name="Groth M."/>
            <person name="Guda C."/>
            <person name="Hadaegh A."/>
            <person name="Iglesias-Rodriguez M.D."/>
            <person name="Jenkins J."/>
            <person name="Jones B.M."/>
            <person name="Lawson T."/>
            <person name="Leese F."/>
            <person name="Lindquist E."/>
            <person name="Lobanov A."/>
            <person name="Lomsadze A."/>
            <person name="Malik S.B."/>
            <person name="Marsh M.E."/>
            <person name="Mackinder L."/>
            <person name="Mock T."/>
            <person name="Mueller-Roeber B."/>
            <person name="Pagarete A."/>
            <person name="Parker M."/>
            <person name="Probert I."/>
            <person name="Quesneville H."/>
            <person name="Raines C."/>
            <person name="Rensing S.A."/>
            <person name="Riano-Pachon D.M."/>
            <person name="Richier S."/>
            <person name="Rokitta S."/>
            <person name="Shiraiwa Y."/>
            <person name="Soanes D.M."/>
            <person name="van der Giezen M."/>
            <person name="Wahlund T.M."/>
            <person name="Williams B."/>
            <person name="Wilson W."/>
            <person name="Wolfe G."/>
            <person name="Wurch L.L."/>
        </authorList>
    </citation>
    <scope>NUCLEOTIDE SEQUENCE</scope>
</reference>
<dbReference type="PROSITE" id="PS00108">
    <property type="entry name" value="PROTEIN_KINASE_ST"/>
    <property type="match status" value="1"/>
</dbReference>
<evidence type="ECO:0000313" key="8">
    <source>
        <dbReference type="Proteomes" id="UP000013827"/>
    </source>
</evidence>
<evidence type="ECO:0000256" key="2">
    <source>
        <dbReference type="ARBA" id="ARBA00022679"/>
    </source>
</evidence>
<organism evidence="7 8">
    <name type="scientific">Emiliania huxleyi (strain CCMP1516)</name>
    <dbReference type="NCBI Taxonomy" id="280463"/>
    <lineage>
        <taxon>Eukaryota</taxon>
        <taxon>Haptista</taxon>
        <taxon>Haptophyta</taxon>
        <taxon>Prymnesiophyceae</taxon>
        <taxon>Isochrysidales</taxon>
        <taxon>Noelaerhabdaceae</taxon>
        <taxon>Emiliania</taxon>
    </lineage>
</organism>
<feature type="domain" description="Protein kinase" evidence="6">
    <location>
        <begin position="1"/>
        <end position="271"/>
    </location>
</feature>
<dbReference type="SUPFAM" id="SSF56112">
    <property type="entry name" value="Protein kinase-like (PK-like)"/>
    <property type="match status" value="1"/>
</dbReference>
<keyword evidence="2" id="KW-0808">Transferase</keyword>
<dbReference type="SMART" id="SM00220">
    <property type="entry name" value="S_TKc"/>
    <property type="match status" value="1"/>
</dbReference>
<dbReference type="eggNOG" id="KOG0614">
    <property type="taxonomic scope" value="Eukaryota"/>
</dbReference>
<dbReference type="STRING" id="2903.R1CWN4"/>
<dbReference type="KEGG" id="ehx:EMIHUDRAFT_55255"/>
<proteinExistence type="predicted"/>
<dbReference type="OMA" id="IMEHHIS"/>
<dbReference type="PANTHER" id="PTHR24353">
    <property type="entry name" value="CYCLIC NUCLEOTIDE-DEPENDENT PROTEIN KINASE"/>
    <property type="match status" value="1"/>
</dbReference>
<dbReference type="GO" id="GO:0004674">
    <property type="term" value="F:protein serine/threonine kinase activity"/>
    <property type="evidence" value="ECO:0007669"/>
    <property type="project" value="UniProtKB-KW"/>
</dbReference>
<dbReference type="Gene3D" id="3.30.200.20">
    <property type="entry name" value="Phosphorylase Kinase, domain 1"/>
    <property type="match status" value="1"/>
</dbReference>
<dbReference type="AlphaFoldDB" id="A0A0D3JUD2"/>
<evidence type="ECO:0000259" key="6">
    <source>
        <dbReference type="PROSITE" id="PS50011"/>
    </source>
</evidence>
<dbReference type="PaxDb" id="2903-EOD27117"/>
<sequence>MGEGGFGEVHLARHRVSGALFAVKSFTKARIRRIEERTTYIRLERERKTLRQLQAHLRGTAQPHNLSRLICSTHDHVWLRLVLPVCLGGDMGKLLDEMGKLSDNEVQFYAGCVILALTHLHSLQIAYRDLKPENVLLTAAGWPVLTDFGLVAFLDDGPATSMVGTPEFMPPEIVAGASHGTDADWWSLGVMLCEMLTLATPFRVPGSGSNYEKTYANIVRGTFTREFEHKSFRLMQHNTAAMIRGLLKVDPQERLGGSRRGTESIRVHAFFWGLSWETLEARELQPP</sequence>
<evidence type="ECO:0000313" key="7">
    <source>
        <dbReference type="EnsemblProtists" id="EOD27117"/>
    </source>
</evidence>
<protein>
    <recommendedName>
        <fullName evidence="6">Protein kinase domain-containing protein</fullName>
    </recommendedName>
</protein>
<keyword evidence="8" id="KW-1185">Reference proteome</keyword>
<keyword evidence="1" id="KW-0723">Serine/threonine-protein kinase</keyword>
<keyword evidence="3" id="KW-0547">Nucleotide-binding</keyword>
<dbReference type="PROSITE" id="PS50011">
    <property type="entry name" value="PROTEIN_KINASE_DOM"/>
    <property type="match status" value="1"/>
</dbReference>
<evidence type="ECO:0000256" key="3">
    <source>
        <dbReference type="ARBA" id="ARBA00022741"/>
    </source>
</evidence>
<dbReference type="HOGENOM" id="CLU_000288_63_5_1"/>
<dbReference type="Gene3D" id="1.10.510.10">
    <property type="entry name" value="Transferase(Phosphotransferase) domain 1"/>
    <property type="match status" value="1"/>
</dbReference>
<keyword evidence="5" id="KW-0067">ATP-binding</keyword>
<dbReference type="InterPro" id="IPR000719">
    <property type="entry name" value="Prot_kinase_dom"/>
</dbReference>
<dbReference type="InterPro" id="IPR008271">
    <property type="entry name" value="Ser/Thr_kinase_AS"/>
</dbReference>
<dbReference type="GO" id="GO:0005524">
    <property type="term" value="F:ATP binding"/>
    <property type="evidence" value="ECO:0007669"/>
    <property type="project" value="UniProtKB-UniRule"/>
</dbReference>
<evidence type="ECO:0000256" key="1">
    <source>
        <dbReference type="ARBA" id="ARBA00022527"/>
    </source>
</evidence>
<dbReference type="InterPro" id="IPR011009">
    <property type="entry name" value="Kinase-like_dom_sf"/>
</dbReference>
<accession>A0A0D3JUD2</accession>
<evidence type="ECO:0000256" key="4">
    <source>
        <dbReference type="ARBA" id="ARBA00022777"/>
    </source>
</evidence>
<dbReference type="Pfam" id="PF00069">
    <property type="entry name" value="Pkinase"/>
    <property type="match status" value="1"/>
</dbReference>
<dbReference type="EnsemblProtists" id="EOD27117">
    <property type="protein sequence ID" value="EOD27117"/>
    <property type="gene ID" value="EMIHUDRAFT_55255"/>
</dbReference>
<dbReference type="Proteomes" id="UP000013827">
    <property type="component" value="Unassembled WGS sequence"/>
</dbReference>
<evidence type="ECO:0000256" key="5">
    <source>
        <dbReference type="ARBA" id="ARBA00022840"/>
    </source>
</evidence>